<gene>
    <name evidence="5" type="ORF">H7I73_13200</name>
</gene>
<dbReference type="InterPro" id="IPR004381">
    <property type="entry name" value="Glycerate_kinase"/>
</dbReference>
<dbReference type="Proteomes" id="UP000548504">
    <property type="component" value="Unassembled WGS sequence"/>
</dbReference>
<dbReference type="InterPro" id="IPR036129">
    <property type="entry name" value="Glycerate_kinase_sf"/>
</dbReference>
<dbReference type="PIRSF" id="PIRSF006078">
    <property type="entry name" value="GlxK"/>
    <property type="match status" value="1"/>
</dbReference>
<dbReference type="Gene3D" id="3.90.1510.10">
    <property type="entry name" value="Glycerate kinase, domain 2"/>
    <property type="match status" value="1"/>
</dbReference>
<comment type="similarity">
    <text evidence="1 4">Belongs to the glycerate kinase type-1 family.</text>
</comment>
<evidence type="ECO:0000313" key="5">
    <source>
        <dbReference type="EMBL" id="MBC2620595.1"/>
    </source>
</evidence>
<evidence type="ECO:0000256" key="2">
    <source>
        <dbReference type="ARBA" id="ARBA00022679"/>
    </source>
</evidence>
<dbReference type="InterPro" id="IPR018193">
    <property type="entry name" value="Glyc_kinase_flavodox-like_fold"/>
</dbReference>
<dbReference type="PANTHER" id="PTHR21599">
    <property type="entry name" value="GLYCERATE KINASE"/>
    <property type="match status" value="1"/>
</dbReference>
<dbReference type="PANTHER" id="PTHR21599:SF7">
    <property type="entry name" value="GLYCERATE 2-KINASE"/>
    <property type="match status" value="1"/>
</dbReference>
<keyword evidence="2 4" id="KW-0808">Transferase</keyword>
<accession>A0A7X1BPW9</accession>
<evidence type="ECO:0000256" key="1">
    <source>
        <dbReference type="ARBA" id="ARBA00006284"/>
    </source>
</evidence>
<dbReference type="NCBIfam" id="TIGR00045">
    <property type="entry name" value="glycerate kinase"/>
    <property type="match status" value="1"/>
</dbReference>
<comment type="caution">
    <text evidence="5">The sequence shown here is derived from an EMBL/GenBank/DDBJ whole genome shotgun (WGS) entry which is preliminary data.</text>
</comment>
<dbReference type="GO" id="GO:0008887">
    <property type="term" value="F:glycerate kinase activity"/>
    <property type="evidence" value="ECO:0007669"/>
    <property type="project" value="UniProtKB-UniRule"/>
</dbReference>
<dbReference type="GO" id="GO:0031388">
    <property type="term" value="P:organic acid phosphorylation"/>
    <property type="evidence" value="ECO:0007669"/>
    <property type="project" value="UniProtKB-UniRule"/>
</dbReference>
<keyword evidence="3 4" id="KW-0418">Kinase</keyword>
<evidence type="ECO:0000256" key="3">
    <source>
        <dbReference type="ARBA" id="ARBA00022777"/>
    </source>
</evidence>
<sequence length="380" mass="39603">MKIVIAPDSYKESLSALEVATAIELGFREIWPEADYVKIPVADGGEGTVEAMVAATQGHLVHVDVTGPLGNTIQAFYGLSGDERTAFIEMAAASGLEQVPANLRDPLKTTSWGTGELIRHALDAGVEHIIIGIGGSATNDGGAGMVQALGARLLDAQDEDIAHGAMGLESLTRIDISQLDPRLAGCRIEVACDVTNPLTGKEGASVVFGPQKGATAEMIPRLDRALTHYAQLIARDLDVNVLELAGGGAAGGMGAALYAFCGAQLRRGIEIVTDALRLDACVADADLVVTGEGRIDSQTIHGKVPVGVAKIAKRYNKPVIGIAGSLTADVGVVHQHGLDAVFSVIYTICSLDEALKNANENVRMTARNVAATLKAGQQLR</sequence>
<dbReference type="SUPFAM" id="SSF110738">
    <property type="entry name" value="Glycerate kinase I"/>
    <property type="match status" value="1"/>
</dbReference>
<evidence type="ECO:0000256" key="4">
    <source>
        <dbReference type="PIRNR" id="PIRNR006078"/>
    </source>
</evidence>
<protein>
    <submittedName>
        <fullName evidence="5">Glycerate kinase</fullName>
    </submittedName>
</protein>
<proteinExistence type="inferred from homology"/>
<evidence type="ECO:0000313" key="6">
    <source>
        <dbReference type="Proteomes" id="UP000548504"/>
    </source>
</evidence>
<dbReference type="Gene3D" id="3.40.50.10350">
    <property type="entry name" value="Glycerate kinase, domain 1"/>
    <property type="match status" value="1"/>
</dbReference>
<name>A0A7X1BPW9_9ENTR</name>
<dbReference type="Pfam" id="PF02595">
    <property type="entry name" value="Gly_kinase"/>
    <property type="match status" value="1"/>
</dbReference>
<dbReference type="InterPro" id="IPR018197">
    <property type="entry name" value="Glycerate_kinase_RE-like"/>
</dbReference>
<dbReference type="RefSeq" id="WP_085048816.1">
    <property type="nucleotide sequence ID" value="NZ_CP069768.1"/>
</dbReference>
<dbReference type="GeneID" id="69488065"/>
<dbReference type="AlphaFoldDB" id="A0A7X1BPW9"/>
<organism evidence="5 6">
    <name type="scientific">Citrobacter cronae</name>
    <dbReference type="NCBI Taxonomy" id="1748967"/>
    <lineage>
        <taxon>Bacteria</taxon>
        <taxon>Pseudomonadati</taxon>
        <taxon>Pseudomonadota</taxon>
        <taxon>Gammaproteobacteria</taxon>
        <taxon>Enterobacterales</taxon>
        <taxon>Enterobacteriaceae</taxon>
        <taxon>Citrobacter</taxon>
        <taxon>Citrobacter freundii complex</taxon>
    </lineage>
</organism>
<reference evidence="5 6" key="1">
    <citation type="submission" date="2020-08" db="EMBL/GenBank/DDBJ databases">
        <title>Emergence and comparative genomics analysis of Citrobacter in Fennec fox imported from North Africa to China.</title>
        <authorList>
            <person name="Zheng B."/>
        </authorList>
    </citation>
    <scope>NUCLEOTIDE SEQUENCE [LARGE SCALE GENOMIC DNA]</scope>
    <source>
        <strain evidence="5 6">FF141</strain>
    </source>
</reference>
<dbReference type="EMBL" id="JACLAG010000002">
    <property type="protein sequence ID" value="MBC2620595.1"/>
    <property type="molecule type" value="Genomic_DNA"/>
</dbReference>